<dbReference type="RefSeq" id="WP_242861980.1">
    <property type="nucleotide sequence ID" value="NZ_CABMOF010000016.1"/>
</dbReference>
<evidence type="ECO:0000313" key="8">
    <source>
        <dbReference type="Proteomes" id="UP000070366"/>
    </source>
</evidence>
<evidence type="ECO:0000256" key="1">
    <source>
        <dbReference type="ARBA" id="ARBA00007871"/>
    </source>
</evidence>
<dbReference type="SUPFAM" id="SSF46785">
    <property type="entry name" value="Winged helix' DNA-binding domain"/>
    <property type="match status" value="1"/>
</dbReference>
<evidence type="ECO:0000313" key="7">
    <source>
        <dbReference type="EMBL" id="KXK67087.1"/>
    </source>
</evidence>
<dbReference type="Pfam" id="PF02742">
    <property type="entry name" value="Fe_dep_repr_C"/>
    <property type="match status" value="1"/>
</dbReference>
<comment type="caution">
    <text evidence="7">The sequence shown here is derived from an EMBL/GenBank/DDBJ whole genome shotgun (WGS) entry which is preliminary data.</text>
</comment>
<evidence type="ECO:0000256" key="2">
    <source>
        <dbReference type="ARBA" id="ARBA00023015"/>
    </source>
</evidence>
<dbReference type="InterPro" id="IPR022687">
    <property type="entry name" value="HTH_DTXR"/>
</dbReference>
<dbReference type="InterPro" id="IPR022689">
    <property type="entry name" value="Iron_dep_repressor"/>
</dbReference>
<gene>
    <name evidence="7" type="ORF">HMPREF3293_00011</name>
</gene>
<dbReference type="InterPro" id="IPR036390">
    <property type="entry name" value="WH_DNA-bd_sf"/>
</dbReference>
<reference evidence="7 8" key="1">
    <citation type="submission" date="2016-02" db="EMBL/GenBank/DDBJ databases">
        <authorList>
            <person name="Wen L."/>
            <person name="He K."/>
            <person name="Yang H."/>
        </authorList>
    </citation>
    <scope>NUCLEOTIDE SEQUENCE [LARGE SCALE GENOMIC DNA]</scope>
    <source>
        <strain evidence="7 8">DSM 22607</strain>
    </source>
</reference>
<dbReference type="GO" id="GO:0003677">
    <property type="term" value="F:DNA binding"/>
    <property type="evidence" value="ECO:0007669"/>
    <property type="project" value="UniProtKB-KW"/>
</dbReference>
<protein>
    <submittedName>
        <fullName evidence="7">Iron dependent repressor, DNA binding domain protein</fullName>
    </submittedName>
</protein>
<dbReference type="GO" id="GO:0003700">
    <property type="term" value="F:DNA-binding transcription factor activity"/>
    <property type="evidence" value="ECO:0007669"/>
    <property type="project" value="InterPro"/>
</dbReference>
<evidence type="ECO:0000259" key="5">
    <source>
        <dbReference type="Pfam" id="PF01325"/>
    </source>
</evidence>
<evidence type="ECO:0000256" key="3">
    <source>
        <dbReference type="ARBA" id="ARBA00023125"/>
    </source>
</evidence>
<dbReference type="Pfam" id="PF01325">
    <property type="entry name" value="Fe_dep_repress"/>
    <property type="match status" value="1"/>
</dbReference>
<accession>A0A136Q8V3</accession>
<sequence length="130" mass="14733">MEHFMKKGEPTRLHASGEDYLEAILILKQKEKTVRPIDLARYMDYSRPSISRAVAALRAEGFLCPDTGSDLEFTEEGLKLAQKVYERHRFFTDRLTAAGVDPEVAEQDACRIEHAISDESFEKLKEALSG</sequence>
<evidence type="ECO:0000259" key="6">
    <source>
        <dbReference type="Pfam" id="PF02742"/>
    </source>
</evidence>
<dbReference type="PANTHER" id="PTHR33238">
    <property type="entry name" value="IRON (METAL) DEPENDENT REPRESSOR, DTXR FAMILY"/>
    <property type="match status" value="1"/>
</dbReference>
<evidence type="ECO:0000256" key="4">
    <source>
        <dbReference type="ARBA" id="ARBA00023163"/>
    </source>
</evidence>
<dbReference type="GO" id="GO:0046914">
    <property type="term" value="F:transition metal ion binding"/>
    <property type="evidence" value="ECO:0007669"/>
    <property type="project" value="InterPro"/>
</dbReference>
<dbReference type="Proteomes" id="UP000070366">
    <property type="component" value="Unassembled WGS sequence"/>
</dbReference>
<dbReference type="GO" id="GO:0046983">
    <property type="term" value="F:protein dimerization activity"/>
    <property type="evidence" value="ECO:0007669"/>
    <property type="project" value="InterPro"/>
</dbReference>
<keyword evidence="2" id="KW-0805">Transcription regulation</keyword>
<dbReference type="InterPro" id="IPR036388">
    <property type="entry name" value="WH-like_DNA-bd_sf"/>
</dbReference>
<dbReference type="PANTHER" id="PTHR33238:SF7">
    <property type="entry name" value="IRON-DEPENDENT TRANSCRIPTIONAL REGULATOR"/>
    <property type="match status" value="1"/>
</dbReference>
<dbReference type="InterPro" id="IPR036421">
    <property type="entry name" value="Fe_dep_repressor_sf"/>
</dbReference>
<comment type="similarity">
    <text evidence="1">Belongs to the DtxR/MntR family.</text>
</comment>
<keyword evidence="3" id="KW-0238">DNA-binding</keyword>
<organism evidence="7 8">
    <name type="scientific">Christensenella minuta</name>
    <dbReference type="NCBI Taxonomy" id="626937"/>
    <lineage>
        <taxon>Bacteria</taxon>
        <taxon>Bacillati</taxon>
        <taxon>Bacillota</taxon>
        <taxon>Clostridia</taxon>
        <taxon>Christensenellales</taxon>
        <taxon>Christensenellaceae</taxon>
        <taxon>Christensenella</taxon>
    </lineage>
</organism>
<dbReference type="SMART" id="SM00529">
    <property type="entry name" value="HTH_DTXR"/>
    <property type="match status" value="1"/>
</dbReference>
<dbReference type="STRING" id="626937.HMPREF3293_00011"/>
<dbReference type="PATRIC" id="fig|626937.4.peg.12"/>
<dbReference type="SUPFAM" id="SSF47979">
    <property type="entry name" value="Iron-dependent repressor protein, dimerization domain"/>
    <property type="match status" value="1"/>
</dbReference>
<dbReference type="Gene3D" id="1.10.60.10">
    <property type="entry name" value="Iron dependent repressor, metal binding and dimerisation domain"/>
    <property type="match status" value="1"/>
</dbReference>
<name>A0A136Q8V3_9FIRM</name>
<proteinExistence type="inferred from homology"/>
<keyword evidence="8" id="KW-1185">Reference proteome</keyword>
<dbReference type="AlphaFoldDB" id="A0A136Q8V3"/>
<feature type="domain" description="HTH dtxR-type" evidence="5">
    <location>
        <begin position="13"/>
        <end position="63"/>
    </location>
</feature>
<feature type="domain" description="Iron dependent repressor metal binding and dimerisation" evidence="6">
    <location>
        <begin position="74"/>
        <end position="128"/>
    </location>
</feature>
<keyword evidence="4" id="KW-0804">Transcription</keyword>
<dbReference type="InterPro" id="IPR001367">
    <property type="entry name" value="Fe_dep_repressor"/>
</dbReference>
<dbReference type="InterPro" id="IPR050536">
    <property type="entry name" value="DtxR_MntR_Metal-Reg"/>
</dbReference>
<dbReference type="Gene3D" id="1.10.10.10">
    <property type="entry name" value="Winged helix-like DNA-binding domain superfamily/Winged helix DNA-binding domain"/>
    <property type="match status" value="1"/>
</dbReference>
<dbReference type="EMBL" id="LSZW01000002">
    <property type="protein sequence ID" value="KXK67087.1"/>
    <property type="molecule type" value="Genomic_DNA"/>
</dbReference>